<dbReference type="InterPro" id="IPR016040">
    <property type="entry name" value="NAD(P)-bd_dom"/>
</dbReference>
<dbReference type="AlphaFoldDB" id="A0A6N9Q2C6"/>
<organism evidence="9 10">
    <name type="scientific">Chengkuizengella marina</name>
    <dbReference type="NCBI Taxonomy" id="2507566"/>
    <lineage>
        <taxon>Bacteria</taxon>
        <taxon>Bacillati</taxon>
        <taxon>Bacillota</taxon>
        <taxon>Bacilli</taxon>
        <taxon>Bacillales</taxon>
        <taxon>Paenibacillaceae</taxon>
        <taxon>Chengkuizengella</taxon>
    </lineage>
</organism>
<dbReference type="Proteomes" id="UP000448943">
    <property type="component" value="Unassembled WGS sequence"/>
</dbReference>
<dbReference type="Gene3D" id="3.40.50.720">
    <property type="entry name" value="NAD(P)-binding Rossmann-like Domain"/>
    <property type="match status" value="1"/>
</dbReference>
<dbReference type="PANTHER" id="PTHR43000">
    <property type="entry name" value="DTDP-D-GLUCOSE 4,6-DEHYDRATASE-RELATED"/>
    <property type="match status" value="1"/>
</dbReference>
<sequence length="316" mass="36008">MNLLITGGAGFIGSHFIHYILNKYDYHVVNIDKLTYASNLLNVATYEHHPKYTFILGNIENKDLITHIVQNNKIDILVNFAAETHVDRSIHGSSIFVKTNVLGTQTLLEVALENNIKKFIQISTDEVYGDLGASGYFTETTPLSPKNPYSATKASADHLVLAYHATYNMNTNITRCSNNYGPYQFPEKLIPLLILNALEDKELPIYGDGKNIRDWIHVTDHCAAIDLVVHKGKAGEIYNIGSHNERNNLEIAELILEKLGKSKQLITFVKDRLGHDRRYAIDARKISKQLNWKPVIPFEKGITDTIEWYVKNREWW</sequence>
<evidence type="ECO:0000256" key="5">
    <source>
        <dbReference type="ARBA" id="ARBA00016977"/>
    </source>
</evidence>
<dbReference type="GO" id="GO:0008460">
    <property type="term" value="F:dTDP-glucose 4,6-dehydratase activity"/>
    <property type="evidence" value="ECO:0007669"/>
    <property type="project" value="UniProtKB-EC"/>
</dbReference>
<dbReference type="FunFam" id="3.40.50.720:FF:000304">
    <property type="entry name" value="UDP-glucose 4,6-dehydratase"/>
    <property type="match status" value="1"/>
</dbReference>
<accession>A0A6N9Q2C6</accession>
<name>A0A6N9Q2C6_9BACL</name>
<evidence type="ECO:0000256" key="7">
    <source>
        <dbReference type="ARBA" id="ARBA00023239"/>
    </source>
</evidence>
<evidence type="ECO:0000256" key="3">
    <source>
        <dbReference type="ARBA" id="ARBA00008178"/>
    </source>
</evidence>
<dbReference type="OrthoDB" id="9811743at2"/>
<dbReference type="InterPro" id="IPR036291">
    <property type="entry name" value="NAD(P)-bd_dom_sf"/>
</dbReference>
<dbReference type="GO" id="GO:0009225">
    <property type="term" value="P:nucleotide-sugar metabolic process"/>
    <property type="evidence" value="ECO:0007669"/>
    <property type="project" value="InterPro"/>
</dbReference>
<reference evidence="9 10" key="1">
    <citation type="submission" date="2019-01" db="EMBL/GenBank/DDBJ databases">
        <title>Chengkuizengella sp. nov., isolated from deep-sea sediment of East Pacific Ocean.</title>
        <authorList>
            <person name="Yang J."/>
            <person name="Lai Q."/>
            <person name="Shao Z."/>
        </authorList>
    </citation>
    <scope>NUCLEOTIDE SEQUENCE [LARGE SCALE GENOMIC DNA]</scope>
    <source>
        <strain evidence="9 10">YPA3-1-1</strain>
    </source>
</reference>
<gene>
    <name evidence="9" type="primary">rfbB</name>
    <name evidence="9" type="ORF">ERL59_07065</name>
</gene>
<dbReference type="SUPFAM" id="SSF51735">
    <property type="entry name" value="NAD(P)-binding Rossmann-fold domains"/>
    <property type="match status" value="1"/>
</dbReference>
<dbReference type="InterPro" id="IPR005888">
    <property type="entry name" value="dTDP_Gluc_deHydtase"/>
</dbReference>
<dbReference type="CDD" id="cd05246">
    <property type="entry name" value="dTDP_GD_SDR_e"/>
    <property type="match status" value="1"/>
</dbReference>
<evidence type="ECO:0000313" key="9">
    <source>
        <dbReference type="EMBL" id="NBI28714.1"/>
    </source>
</evidence>
<evidence type="ECO:0000256" key="6">
    <source>
        <dbReference type="ARBA" id="ARBA00023027"/>
    </source>
</evidence>
<evidence type="ECO:0000259" key="8">
    <source>
        <dbReference type="Pfam" id="PF16363"/>
    </source>
</evidence>
<dbReference type="NCBIfam" id="TIGR01181">
    <property type="entry name" value="dTDP_gluc_dehyt"/>
    <property type="match status" value="1"/>
</dbReference>
<protein>
    <recommendedName>
        <fullName evidence="5">dTDP-glucose 4,6-dehydratase</fullName>
        <ecNumber evidence="4">4.2.1.46</ecNumber>
    </recommendedName>
</protein>
<evidence type="ECO:0000256" key="2">
    <source>
        <dbReference type="ARBA" id="ARBA00001911"/>
    </source>
</evidence>
<proteinExistence type="inferred from homology"/>
<dbReference type="EMBL" id="SIJB01000017">
    <property type="protein sequence ID" value="NBI28714.1"/>
    <property type="molecule type" value="Genomic_DNA"/>
</dbReference>
<comment type="cofactor">
    <cofactor evidence="2">
        <name>NAD(+)</name>
        <dbReference type="ChEBI" id="CHEBI:57540"/>
    </cofactor>
</comment>
<keyword evidence="10" id="KW-1185">Reference proteome</keyword>
<dbReference type="RefSeq" id="WP_160645508.1">
    <property type="nucleotide sequence ID" value="NZ_SIJB01000017.1"/>
</dbReference>
<evidence type="ECO:0000313" key="10">
    <source>
        <dbReference type="Proteomes" id="UP000448943"/>
    </source>
</evidence>
<comment type="caution">
    <text evidence="9">The sequence shown here is derived from an EMBL/GenBank/DDBJ whole genome shotgun (WGS) entry which is preliminary data.</text>
</comment>
<comment type="similarity">
    <text evidence="3">Belongs to the NAD(P)-dependent epimerase/dehydratase family. dTDP-glucose dehydratase subfamily.</text>
</comment>
<evidence type="ECO:0000256" key="4">
    <source>
        <dbReference type="ARBA" id="ARBA00011990"/>
    </source>
</evidence>
<dbReference type="EC" id="4.2.1.46" evidence="4"/>
<dbReference type="Gene3D" id="3.90.25.10">
    <property type="entry name" value="UDP-galactose 4-epimerase, domain 1"/>
    <property type="match status" value="1"/>
</dbReference>
<evidence type="ECO:0000256" key="1">
    <source>
        <dbReference type="ARBA" id="ARBA00001539"/>
    </source>
</evidence>
<dbReference type="Pfam" id="PF16363">
    <property type="entry name" value="GDP_Man_Dehyd"/>
    <property type="match status" value="1"/>
</dbReference>
<keyword evidence="7 9" id="KW-0456">Lyase</keyword>
<feature type="domain" description="NAD(P)-binding" evidence="8">
    <location>
        <begin position="4"/>
        <end position="305"/>
    </location>
</feature>
<keyword evidence="6" id="KW-0520">NAD</keyword>
<comment type="catalytic activity">
    <reaction evidence="1">
        <text>dTDP-alpha-D-glucose = dTDP-4-dehydro-6-deoxy-alpha-D-glucose + H2O</text>
        <dbReference type="Rhea" id="RHEA:17221"/>
        <dbReference type="ChEBI" id="CHEBI:15377"/>
        <dbReference type="ChEBI" id="CHEBI:57477"/>
        <dbReference type="ChEBI" id="CHEBI:57649"/>
        <dbReference type="EC" id="4.2.1.46"/>
    </reaction>
</comment>